<accession>A0A7I7K2M2</accession>
<dbReference type="InterPro" id="IPR043128">
    <property type="entry name" value="Rev_trsase/Diguanyl_cyclase"/>
</dbReference>
<dbReference type="Gene3D" id="3.20.20.450">
    <property type="entry name" value="EAL domain"/>
    <property type="match status" value="1"/>
</dbReference>
<dbReference type="KEGG" id="mdu:MDUV_25990"/>
<dbReference type="InterPro" id="IPR000160">
    <property type="entry name" value="GGDEF_dom"/>
</dbReference>
<keyword evidence="2" id="KW-1185">Reference proteome</keyword>
<dbReference type="RefSeq" id="WP_098002895.1">
    <property type="nucleotide sequence ID" value="NZ_AP022563.1"/>
</dbReference>
<dbReference type="SUPFAM" id="SSF55073">
    <property type="entry name" value="Nucleotide cyclase"/>
    <property type="match status" value="1"/>
</dbReference>
<dbReference type="PANTHER" id="PTHR44757">
    <property type="entry name" value="DIGUANYLATE CYCLASE DGCP"/>
    <property type="match status" value="1"/>
</dbReference>
<dbReference type="NCBIfam" id="TIGR00254">
    <property type="entry name" value="GGDEF"/>
    <property type="match status" value="1"/>
</dbReference>
<dbReference type="EMBL" id="AP022563">
    <property type="protein sequence ID" value="BBX17739.1"/>
    <property type="molecule type" value="Genomic_DNA"/>
</dbReference>
<name>A0A7I7K2M2_9MYCO</name>
<dbReference type="CDD" id="cd01949">
    <property type="entry name" value="GGDEF"/>
    <property type="match status" value="1"/>
</dbReference>
<dbReference type="PROSITE" id="PS50887">
    <property type="entry name" value="GGDEF"/>
    <property type="match status" value="1"/>
</dbReference>
<reference evidence="1 2" key="1">
    <citation type="journal article" date="2019" name="Emerg. Microbes Infect.">
        <title>Comprehensive subspecies identification of 175 nontuberculous mycobacteria species based on 7547 genomic profiles.</title>
        <authorList>
            <person name="Matsumoto Y."/>
            <person name="Kinjo T."/>
            <person name="Motooka D."/>
            <person name="Nabeya D."/>
            <person name="Jung N."/>
            <person name="Uechi K."/>
            <person name="Horii T."/>
            <person name="Iida T."/>
            <person name="Fujita J."/>
            <person name="Nakamura S."/>
        </authorList>
    </citation>
    <scope>NUCLEOTIDE SEQUENCE [LARGE SCALE GENOMIC DNA]</scope>
    <source>
        <strain evidence="1 2">JCM 6396</strain>
    </source>
</reference>
<dbReference type="PROSITE" id="PS50883">
    <property type="entry name" value="EAL"/>
    <property type="match status" value="1"/>
</dbReference>
<gene>
    <name evidence="1" type="ORF">MDUV_25990</name>
</gene>
<dbReference type="SUPFAM" id="SSF141868">
    <property type="entry name" value="EAL domain-like"/>
    <property type="match status" value="1"/>
</dbReference>
<evidence type="ECO:0000313" key="1">
    <source>
        <dbReference type="EMBL" id="BBX17739.1"/>
    </source>
</evidence>
<proteinExistence type="predicted"/>
<protein>
    <submittedName>
        <fullName evidence="1">GGDEF-domain containing protein</fullName>
    </submittedName>
</protein>
<dbReference type="InterPro" id="IPR029787">
    <property type="entry name" value="Nucleotide_cyclase"/>
</dbReference>
<dbReference type="Gene3D" id="3.30.70.270">
    <property type="match status" value="1"/>
</dbReference>
<dbReference type="Proteomes" id="UP000467006">
    <property type="component" value="Chromosome"/>
</dbReference>
<dbReference type="InterPro" id="IPR035919">
    <property type="entry name" value="EAL_sf"/>
</dbReference>
<sequence>MAPFIRRPRLALTAGVALLAVINALALAGTEIARRGEVVLQVATGLGAAVCGVVVAARMRGAARWWRLLYVGALLIWAVAEMLWGAGGARPAPWLAGVVYLALPAFALASLAVLLKSSGGVASPEGGPRRQPMSTNVMDGIVAGLSFLTLAMLGDFGTTSLASLPRSSAPTLSVVFAVAELIVVVAVVMVVMLYEPDRPYRTNFLLLAAGLLTMAAADRLVAYFHTVDVPTGARWAGIGLILGPLLIAFAMLEHPQPRPTTVNDASRGLDWTQLILPYVGFVGIANLVAFHVWIGRPITPLVSAMIIAMVTLIAVRQVLATRAQNQLTRRLYWAQRGLAYQVHHDALTGLPNRLLFAQRLDSAMRDGPFVLIFVDLDDFKEVNDRFGHAAGDELLCAVGERLKRYVNEGDTLARIGGDEYAILISGDGEDPDVVADRLRVALREPFAVQGSSVRVKASMGLVHSDAGGPSQTSDDLLRQADISMYAGKRMGKNSAIVYEPSAPMQSDFPTALRAAAGAVPDGFRLVYQPVVDLTDGSLVAVEALARWTAPNGMEIPPETFVAVAEAAGLGARLDELVLELACSEVMAAGLDVDIHVNVGAARLGSSGFEHGVRRVLQRHQLPPRRLVLEITETLPILDLADAAEQIERFRAVGVKVALDDFGAGYNSLTYLHALPVHIVKLDRSLAVGAEPERDLTVYRSVIRLCTELGLDVIAEGIETTVQAGTILAAGCRLAQGHLFGRPSALADVQREWQNTAYAVDQGEHLSDPTSYANGAP</sequence>
<dbReference type="CDD" id="cd01948">
    <property type="entry name" value="EAL"/>
    <property type="match status" value="1"/>
</dbReference>
<evidence type="ECO:0000313" key="2">
    <source>
        <dbReference type="Proteomes" id="UP000467006"/>
    </source>
</evidence>
<dbReference type="OrthoDB" id="23692at2"/>
<dbReference type="Pfam" id="PF00990">
    <property type="entry name" value="GGDEF"/>
    <property type="match status" value="1"/>
</dbReference>
<dbReference type="SMART" id="SM00052">
    <property type="entry name" value="EAL"/>
    <property type="match status" value="1"/>
</dbReference>
<dbReference type="InterPro" id="IPR052155">
    <property type="entry name" value="Biofilm_reg_signaling"/>
</dbReference>
<dbReference type="PANTHER" id="PTHR44757:SF2">
    <property type="entry name" value="BIOFILM ARCHITECTURE MAINTENANCE PROTEIN MBAA"/>
    <property type="match status" value="1"/>
</dbReference>
<organism evidence="1 2">
    <name type="scientific">Mycolicibacterium duvalii</name>
    <dbReference type="NCBI Taxonomy" id="39688"/>
    <lineage>
        <taxon>Bacteria</taxon>
        <taxon>Bacillati</taxon>
        <taxon>Actinomycetota</taxon>
        <taxon>Actinomycetes</taxon>
        <taxon>Mycobacteriales</taxon>
        <taxon>Mycobacteriaceae</taxon>
        <taxon>Mycolicibacterium</taxon>
    </lineage>
</organism>
<dbReference type="Pfam" id="PF00563">
    <property type="entry name" value="EAL"/>
    <property type="match status" value="1"/>
</dbReference>
<dbReference type="SMART" id="SM00267">
    <property type="entry name" value="GGDEF"/>
    <property type="match status" value="1"/>
</dbReference>
<dbReference type="AlphaFoldDB" id="A0A7I7K2M2"/>
<dbReference type="InterPro" id="IPR001633">
    <property type="entry name" value="EAL_dom"/>
</dbReference>